<evidence type="ECO:0000313" key="3">
    <source>
        <dbReference type="Proteomes" id="UP000324222"/>
    </source>
</evidence>
<keyword evidence="3" id="KW-1185">Reference proteome</keyword>
<organism evidence="2 3">
    <name type="scientific">Portunus trituberculatus</name>
    <name type="common">Swimming crab</name>
    <name type="synonym">Neptunus trituberculatus</name>
    <dbReference type="NCBI Taxonomy" id="210409"/>
    <lineage>
        <taxon>Eukaryota</taxon>
        <taxon>Metazoa</taxon>
        <taxon>Ecdysozoa</taxon>
        <taxon>Arthropoda</taxon>
        <taxon>Crustacea</taxon>
        <taxon>Multicrustacea</taxon>
        <taxon>Malacostraca</taxon>
        <taxon>Eumalacostraca</taxon>
        <taxon>Eucarida</taxon>
        <taxon>Decapoda</taxon>
        <taxon>Pleocyemata</taxon>
        <taxon>Brachyura</taxon>
        <taxon>Eubrachyura</taxon>
        <taxon>Portunoidea</taxon>
        <taxon>Portunidae</taxon>
        <taxon>Portuninae</taxon>
        <taxon>Portunus</taxon>
    </lineage>
</organism>
<dbReference type="EMBL" id="VSRR010090188">
    <property type="protein sequence ID" value="MPC92123.1"/>
    <property type="molecule type" value="Genomic_DNA"/>
</dbReference>
<sequence length="24" mass="2708">MEIIGLSLSLASLCISLAIFFYFR</sequence>
<dbReference type="AlphaFoldDB" id="A0A5B7JCP5"/>
<proteinExistence type="predicted"/>
<accession>A0A5B7JCP5</accession>
<keyword evidence="1" id="KW-1133">Transmembrane helix</keyword>
<evidence type="ECO:0000256" key="1">
    <source>
        <dbReference type="SAM" id="Phobius"/>
    </source>
</evidence>
<protein>
    <submittedName>
        <fullName evidence="2">Uncharacterized protein</fullName>
    </submittedName>
</protein>
<keyword evidence="1" id="KW-0812">Transmembrane</keyword>
<dbReference type="Proteomes" id="UP000324222">
    <property type="component" value="Unassembled WGS sequence"/>
</dbReference>
<evidence type="ECO:0000313" key="2">
    <source>
        <dbReference type="EMBL" id="MPC92123.1"/>
    </source>
</evidence>
<keyword evidence="1" id="KW-0472">Membrane</keyword>
<gene>
    <name evidence="2" type="ORF">E2C01_087195</name>
</gene>
<reference evidence="2 3" key="1">
    <citation type="submission" date="2019-05" db="EMBL/GenBank/DDBJ databases">
        <title>Another draft genome of Portunus trituberculatus and its Hox gene families provides insights of decapod evolution.</title>
        <authorList>
            <person name="Jeong J.-H."/>
            <person name="Song I."/>
            <person name="Kim S."/>
            <person name="Choi T."/>
            <person name="Kim D."/>
            <person name="Ryu S."/>
            <person name="Kim W."/>
        </authorList>
    </citation>
    <scope>NUCLEOTIDE SEQUENCE [LARGE SCALE GENOMIC DNA]</scope>
    <source>
        <tissue evidence="2">Muscle</tissue>
    </source>
</reference>
<comment type="caution">
    <text evidence="2">The sequence shown here is derived from an EMBL/GenBank/DDBJ whole genome shotgun (WGS) entry which is preliminary data.</text>
</comment>
<name>A0A5B7JCP5_PORTR</name>
<feature type="transmembrane region" description="Helical" evidence="1">
    <location>
        <begin position="6"/>
        <end position="23"/>
    </location>
</feature>